<organism evidence="2">
    <name type="scientific">Halomonas sp. H10-59</name>
    <dbReference type="NCBI Taxonomy" id="2950874"/>
    <lineage>
        <taxon>Bacteria</taxon>
        <taxon>Pseudomonadati</taxon>
        <taxon>Pseudomonadota</taxon>
        <taxon>Gammaproteobacteria</taxon>
        <taxon>Oceanospirillales</taxon>
        <taxon>Halomonadaceae</taxon>
        <taxon>Halomonas</taxon>
    </lineage>
</organism>
<accession>A0AAU7KQT5</accession>
<keyword evidence="1" id="KW-0812">Transmembrane</keyword>
<proteinExistence type="predicted"/>
<evidence type="ECO:0000313" key="2">
    <source>
        <dbReference type="EMBL" id="XBO74126.1"/>
    </source>
</evidence>
<dbReference type="EMBL" id="CP098828">
    <property type="protein sequence ID" value="XBO74126.1"/>
    <property type="molecule type" value="Genomic_DNA"/>
</dbReference>
<keyword evidence="1" id="KW-0472">Membrane</keyword>
<dbReference type="RefSeq" id="WP_157033093.1">
    <property type="nucleotide sequence ID" value="NZ_CP098828.1"/>
</dbReference>
<name>A0AAU7KQT5_9GAMM</name>
<feature type="transmembrane region" description="Helical" evidence="1">
    <location>
        <begin position="120"/>
        <end position="141"/>
    </location>
</feature>
<keyword evidence="1" id="KW-1133">Transmembrane helix</keyword>
<feature type="transmembrane region" description="Helical" evidence="1">
    <location>
        <begin position="32"/>
        <end position="50"/>
    </location>
</feature>
<feature type="transmembrane region" description="Helical" evidence="1">
    <location>
        <begin position="62"/>
        <end position="81"/>
    </location>
</feature>
<reference evidence="2" key="1">
    <citation type="submission" date="2022-06" db="EMBL/GenBank/DDBJ databases">
        <title>A novel DMS-producing enzyme.</title>
        <authorList>
            <person name="Zhang Y."/>
        </authorList>
    </citation>
    <scope>NUCLEOTIDE SEQUENCE</scope>
    <source>
        <strain evidence="2">H10-59</strain>
    </source>
</reference>
<evidence type="ECO:0000256" key="1">
    <source>
        <dbReference type="SAM" id="Phobius"/>
    </source>
</evidence>
<protein>
    <recommendedName>
        <fullName evidence="3">CASP-like protein</fullName>
    </recommendedName>
</protein>
<sequence length="152" mass="16978">MAWPMCEQSDVRRAGCEEYRELLASLRHYGNIRFAMLALFSTATAAIIGLNRGDASPTAGDASLSTLLYELIPIVASWVFLRLNVQLSEYINALGDQVAHYPHCHLNKIEGFRSRKVSSLFYTLYASVLGFWMLKALLFLFEVKGLSSALVP</sequence>
<gene>
    <name evidence="2" type="ORF">NFG57_15020</name>
</gene>
<evidence type="ECO:0008006" key="3">
    <source>
        <dbReference type="Google" id="ProtNLM"/>
    </source>
</evidence>
<dbReference type="AlphaFoldDB" id="A0AAU7KQT5"/>